<name>A0A6M3MCN2_9ZZZZ</name>
<protein>
    <submittedName>
        <fullName evidence="3">Uncharacterized protein</fullName>
    </submittedName>
</protein>
<gene>
    <name evidence="3" type="ORF">MM171B01004_0018</name>
    <name evidence="2" type="ORF">MM415A05829_0009</name>
    <name evidence="1" type="ORF">MM415B01433_0001</name>
</gene>
<reference evidence="3" key="1">
    <citation type="submission" date="2020-03" db="EMBL/GenBank/DDBJ databases">
        <title>The deep terrestrial virosphere.</title>
        <authorList>
            <person name="Holmfeldt K."/>
            <person name="Nilsson E."/>
            <person name="Simone D."/>
            <person name="Lopez-Fernandez M."/>
            <person name="Wu X."/>
            <person name="de Brujin I."/>
            <person name="Lundin D."/>
            <person name="Andersson A."/>
            <person name="Bertilsson S."/>
            <person name="Dopson M."/>
        </authorList>
    </citation>
    <scope>NUCLEOTIDE SEQUENCE</scope>
    <source>
        <strain evidence="3">MM171B01004</strain>
        <strain evidence="2">MM415A05829</strain>
        <strain evidence="1">MM415B01433</strain>
    </source>
</reference>
<dbReference type="EMBL" id="MT141644">
    <property type="protein sequence ID" value="QJA68736.1"/>
    <property type="molecule type" value="Genomic_DNA"/>
</dbReference>
<evidence type="ECO:0000313" key="1">
    <source>
        <dbReference type="EMBL" id="QJA58610.1"/>
    </source>
</evidence>
<sequence length="61" mass="6920">MRIHMKAGDNQVNHHVNIEVDIDISKEDMKFLKAEAGETWLRICHLIEMSCSEGAKGVQVL</sequence>
<evidence type="ECO:0000313" key="2">
    <source>
        <dbReference type="EMBL" id="QJA68736.1"/>
    </source>
</evidence>
<evidence type="ECO:0000313" key="3">
    <source>
        <dbReference type="EMBL" id="QJB02919.1"/>
    </source>
</evidence>
<dbReference type="EMBL" id="MT143814">
    <property type="protein sequence ID" value="QJB02919.1"/>
    <property type="molecule type" value="Genomic_DNA"/>
</dbReference>
<dbReference type="EMBL" id="MT141332">
    <property type="protein sequence ID" value="QJA58610.1"/>
    <property type="molecule type" value="Genomic_DNA"/>
</dbReference>
<accession>A0A6M3MCN2</accession>
<proteinExistence type="predicted"/>
<organism evidence="3">
    <name type="scientific">viral metagenome</name>
    <dbReference type="NCBI Taxonomy" id="1070528"/>
    <lineage>
        <taxon>unclassified sequences</taxon>
        <taxon>metagenomes</taxon>
        <taxon>organismal metagenomes</taxon>
    </lineage>
</organism>
<dbReference type="AlphaFoldDB" id="A0A6M3MCN2"/>